<dbReference type="Proteomes" id="UP000436692">
    <property type="component" value="Unassembled WGS sequence"/>
</dbReference>
<dbReference type="PRINTS" id="PR01166">
    <property type="entry name" value="CYCOXIDASEII"/>
</dbReference>
<name>A0AAE4W9Y3_AGRVI</name>
<comment type="subcellular location">
    <subcellularLocation>
        <location evidence="1">Membrane</location>
    </subcellularLocation>
</comment>
<dbReference type="InterPro" id="IPR045187">
    <property type="entry name" value="CcO_II"/>
</dbReference>
<feature type="domain" description="Cytochrome oxidase subunit II copper A binding" evidence="6">
    <location>
        <begin position="62"/>
        <end position="182"/>
    </location>
</feature>
<feature type="signal peptide" evidence="5">
    <location>
        <begin position="1"/>
        <end position="31"/>
    </location>
</feature>
<dbReference type="InterPro" id="IPR008972">
    <property type="entry name" value="Cupredoxin"/>
</dbReference>
<evidence type="ECO:0000256" key="3">
    <source>
        <dbReference type="ARBA" id="ARBA00023136"/>
    </source>
</evidence>
<evidence type="ECO:0000256" key="4">
    <source>
        <dbReference type="ARBA" id="ARBA00047816"/>
    </source>
</evidence>
<comment type="catalytic activity">
    <reaction evidence="4">
        <text>4 Fe(II)-[cytochrome c] + O2 + 8 H(+)(in) = 4 Fe(III)-[cytochrome c] + 2 H2O + 4 H(+)(out)</text>
        <dbReference type="Rhea" id="RHEA:11436"/>
        <dbReference type="Rhea" id="RHEA-COMP:10350"/>
        <dbReference type="Rhea" id="RHEA-COMP:14399"/>
        <dbReference type="ChEBI" id="CHEBI:15377"/>
        <dbReference type="ChEBI" id="CHEBI:15378"/>
        <dbReference type="ChEBI" id="CHEBI:15379"/>
        <dbReference type="ChEBI" id="CHEBI:29033"/>
        <dbReference type="ChEBI" id="CHEBI:29034"/>
        <dbReference type="EC" id="7.1.1.9"/>
    </reaction>
</comment>
<evidence type="ECO:0000313" key="8">
    <source>
        <dbReference type="Proteomes" id="UP000436692"/>
    </source>
</evidence>
<evidence type="ECO:0000256" key="1">
    <source>
        <dbReference type="ARBA" id="ARBA00004370"/>
    </source>
</evidence>
<keyword evidence="3" id="KW-0472">Membrane</keyword>
<dbReference type="GO" id="GO:0005507">
    <property type="term" value="F:copper ion binding"/>
    <property type="evidence" value="ECO:0007669"/>
    <property type="project" value="InterPro"/>
</dbReference>
<dbReference type="PANTHER" id="PTHR22888">
    <property type="entry name" value="CYTOCHROME C OXIDASE, SUBUNIT II"/>
    <property type="match status" value="1"/>
</dbReference>
<dbReference type="PANTHER" id="PTHR22888:SF9">
    <property type="entry name" value="CYTOCHROME C OXIDASE SUBUNIT 2"/>
    <property type="match status" value="1"/>
</dbReference>
<dbReference type="EMBL" id="WPHM01000001">
    <property type="protein sequence ID" value="MUZ56203.1"/>
    <property type="molecule type" value="Genomic_DNA"/>
</dbReference>
<organism evidence="7 8">
    <name type="scientific">Agrobacterium vitis</name>
    <name type="common">Rhizobium vitis</name>
    <dbReference type="NCBI Taxonomy" id="373"/>
    <lineage>
        <taxon>Bacteria</taxon>
        <taxon>Pseudomonadati</taxon>
        <taxon>Pseudomonadota</taxon>
        <taxon>Alphaproteobacteria</taxon>
        <taxon>Hyphomicrobiales</taxon>
        <taxon>Rhizobiaceae</taxon>
        <taxon>Rhizobium/Agrobacterium group</taxon>
        <taxon>Agrobacterium</taxon>
    </lineage>
</organism>
<dbReference type="PROSITE" id="PS50857">
    <property type="entry name" value="COX2_CUA"/>
    <property type="match status" value="1"/>
</dbReference>
<evidence type="ECO:0000313" key="7">
    <source>
        <dbReference type="EMBL" id="MUZ56203.1"/>
    </source>
</evidence>
<evidence type="ECO:0000256" key="2">
    <source>
        <dbReference type="ARBA" id="ARBA00007866"/>
    </source>
</evidence>
<evidence type="ECO:0000259" key="6">
    <source>
        <dbReference type="PROSITE" id="PS50857"/>
    </source>
</evidence>
<dbReference type="Gene3D" id="2.60.40.420">
    <property type="entry name" value="Cupredoxins - blue copper proteins"/>
    <property type="match status" value="1"/>
</dbReference>
<protein>
    <recommendedName>
        <fullName evidence="6">Cytochrome oxidase subunit II copper A binding domain-containing protein</fullName>
    </recommendedName>
</protein>
<dbReference type="GO" id="GO:0042773">
    <property type="term" value="P:ATP synthesis coupled electron transport"/>
    <property type="evidence" value="ECO:0007669"/>
    <property type="project" value="TreeGrafter"/>
</dbReference>
<dbReference type="InterPro" id="IPR002429">
    <property type="entry name" value="CcO_II-like_C"/>
</dbReference>
<accession>A0AAE4W9Y3</accession>
<evidence type="ECO:0000256" key="5">
    <source>
        <dbReference type="SAM" id="SignalP"/>
    </source>
</evidence>
<keyword evidence="5" id="KW-0732">Signal</keyword>
<dbReference type="GO" id="GO:0004129">
    <property type="term" value="F:cytochrome-c oxidase activity"/>
    <property type="evidence" value="ECO:0007669"/>
    <property type="project" value="UniProtKB-EC"/>
</dbReference>
<dbReference type="SUPFAM" id="SSF49503">
    <property type="entry name" value="Cupredoxins"/>
    <property type="match status" value="1"/>
</dbReference>
<sequence>MCKLFKILKKFLGFTLIIAPVYFIIHTSGQAEDNNTCSQWHQYHQNTCEEALKLLLQGNTISSDLTVQILVQQHEWRHEYRFARSNNGSATFLTCTIPGPLILPQGKTVRLLITSEDSIYELSLPTVGVRVDAIPGRINTFAFDTSKPETFYGTVTEDHSHNQVKVELRVLNREAYNIWEREVLLKKCNS</sequence>
<proteinExistence type="inferred from homology"/>
<feature type="chain" id="PRO_5042220543" description="Cytochrome oxidase subunit II copper A binding domain-containing protein" evidence="5">
    <location>
        <begin position="32"/>
        <end position="190"/>
    </location>
</feature>
<dbReference type="Pfam" id="PF00116">
    <property type="entry name" value="COX2"/>
    <property type="match status" value="1"/>
</dbReference>
<dbReference type="AlphaFoldDB" id="A0AAE4W9Y3"/>
<gene>
    <name evidence="7" type="ORF">GOZ95_01875</name>
</gene>
<comment type="similarity">
    <text evidence="2">Belongs to the cytochrome c oxidase subunit 2 family.</text>
</comment>
<reference evidence="7 8" key="1">
    <citation type="submission" date="2019-12" db="EMBL/GenBank/DDBJ databases">
        <title>Whole-genome sequencing of Allorhizobium vitis.</title>
        <authorList>
            <person name="Gan H.M."/>
            <person name="Szegedi E."/>
            <person name="Burr T."/>
            <person name="Savka M.A."/>
        </authorList>
    </citation>
    <scope>NUCLEOTIDE SEQUENCE [LARGE SCALE GENOMIC DNA]</scope>
    <source>
        <strain evidence="7 8">CG989</strain>
    </source>
</reference>
<comment type="caution">
    <text evidence="7">The sequence shown here is derived from an EMBL/GenBank/DDBJ whole genome shotgun (WGS) entry which is preliminary data.</text>
</comment>
<dbReference type="GO" id="GO:0016020">
    <property type="term" value="C:membrane"/>
    <property type="evidence" value="ECO:0007669"/>
    <property type="project" value="UniProtKB-SubCell"/>
</dbReference>
<dbReference type="RefSeq" id="WP_156546670.1">
    <property type="nucleotide sequence ID" value="NZ_JABAEJ010000001.1"/>
</dbReference>